<dbReference type="Proteomes" id="UP000664369">
    <property type="component" value="Unassembled WGS sequence"/>
</dbReference>
<gene>
    <name evidence="1" type="ORF">J4E00_12900</name>
</gene>
<organism evidence="1 2">
    <name type="scientific">Hymenobacter negativus</name>
    <dbReference type="NCBI Taxonomy" id="2795026"/>
    <lineage>
        <taxon>Bacteria</taxon>
        <taxon>Pseudomonadati</taxon>
        <taxon>Bacteroidota</taxon>
        <taxon>Cytophagia</taxon>
        <taxon>Cytophagales</taxon>
        <taxon>Hymenobacteraceae</taxon>
        <taxon>Hymenobacter</taxon>
    </lineage>
</organism>
<dbReference type="EMBL" id="JAGETZ010000005">
    <property type="protein sequence ID" value="MBO2009954.1"/>
    <property type="molecule type" value="Genomic_DNA"/>
</dbReference>
<evidence type="ECO:0008006" key="3">
    <source>
        <dbReference type="Google" id="ProtNLM"/>
    </source>
</evidence>
<reference evidence="1 2" key="1">
    <citation type="submission" date="2021-03" db="EMBL/GenBank/DDBJ databases">
        <authorList>
            <person name="Kim M.K."/>
        </authorList>
    </citation>
    <scope>NUCLEOTIDE SEQUENCE [LARGE SCALE GENOMIC DNA]</scope>
    <source>
        <strain evidence="1 2">BT442</strain>
    </source>
</reference>
<evidence type="ECO:0000313" key="2">
    <source>
        <dbReference type="Proteomes" id="UP000664369"/>
    </source>
</evidence>
<dbReference type="RefSeq" id="WP_208175589.1">
    <property type="nucleotide sequence ID" value="NZ_JAGETZ010000005.1"/>
</dbReference>
<accession>A0ABS3QGN5</accession>
<evidence type="ECO:0000313" key="1">
    <source>
        <dbReference type="EMBL" id="MBO2009954.1"/>
    </source>
</evidence>
<protein>
    <recommendedName>
        <fullName evidence="3">DUF1788 domain-containing protein</fullName>
    </recommendedName>
</protein>
<proteinExistence type="predicted"/>
<sequence length="155" mass="18364">MKNDLQLEKKNYKEYLQGWVNEVISDKLWEKYADLHIDTIDVQFKQPEYWIEASLFILNYLLEIIDESKYEVLLAIPLAYTEAPTDFQSLSRNLIKKSLGDTPPSFYLFPLQFSPITATIDSAFHLTEFSVEIKRDTYFKEEYTDNEYFGTVFIK</sequence>
<comment type="caution">
    <text evidence="1">The sequence shown here is derived from an EMBL/GenBank/DDBJ whole genome shotgun (WGS) entry which is preliminary data.</text>
</comment>
<keyword evidence="2" id="KW-1185">Reference proteome</keyword>
<name>A0ABS3QGN5_9BACT</name>